<dbReference type="SUPFAM" id="SSF69318">
    <property type="entry name" value="Integrin alpha N-terminal domain"/>
    <property type="match status" value="1"/>
</dbReference>
<dbReference type="KEGG" id="peh:Spb1_26290"/>
<dbReference type="PANTHER" id="PTHR46580:SF4">
    <property type="entry name" value="ATP_GTP-BINDING PROTEIN"/>
    <property type="match status" value="1"/>
</dbReference>
<dbReference type="OrthoDB" id="228608at2"/>
<protein>
    <submittedName>
        <fullName evidence="2">FG-GAP repeat protein</fullName>
    </submittedName>
</protein>
<dbReference type="Gene3D" id="2.130.10.130">
    <property type="entry name" value="Integrin alpha, N-terminal"/>
    <property type="match status" value="1"/>
</dbReference>
<dbReference type="EMBL" id="CP036299">
    <property type="protein sequence ID" value="QDV30695.1"/>
    <property type="molecule type" value="Genomic_DNA"/>
</dbReference>
<keyword evidence="1" id="KW-0732">Signal</keyword>
<name>A0A518GPZ7_9PLAN</name>
<dbReference type="AlphaFoldDB" id="A0A518GPZ7"/>
<gene>
    <name evidence="2" type="ORF">Spb1_26290</name>
</gene>
<evidence type="ECO:0000256" key="1">
    <source>
        <dbReference type="ARBA" id="ARBA00022729"/>
    </source>
</evidence>
<proteinExistence type="predicted"/>
<dbReference type="PANTHER" id="PTHR46580">
    <property type="entry name" value="SENSOR KINASE-RELATED"/>
    <property type="match status" value="1"/>
</dbReference>
<evidence type="ECO:0000313" key="2">
    <source>
        <dbReference type="EMBL" id="QDV30695.1"/>
    </source>
</evidence>
<organism evidence="2 3">
    <name type="scientific">Planctopirus ephydatiae</name>
    <dbReference type="NCBI Taxonomy" id="2528019"/>
    <lineage>
        <taxon>Bacteria</taxon>
        <taxon>Pseudomonadati</taxon>
        <taxon>Planctomycetota</taxon>
        <taxon>Planctomycetia</taxon>
        <taxon>Planctomycetales</taxon>
        <taxon>Planctomycetaceae</taxon>
        <taxon>Planctopirus</taxon>
    </lineage>
</organism>
<keyword evidence="3" id="KW-1185">Reference proteome</keyword>
<sequence length="414" mass="46474">MCRRPHAIIRQVVFGLFFLLACGTFVLRNAHAAEIAVDDNWTRIKLDETFRAEGVATGDFNHDGLMDVAAGDYWYAAPDWKKHEVRPVGEYKWNGSYSQCFVEFANDINGDGWDDLIIVGFPGDPFSWYENPQNAEGHWKKHEIWTSACNETVLFTDITGDGKPELVLGSQPERQMGYLEIPPADKIRERWKFTPISEPGDPAQNGTFKYYHGLGAGDFNGDGRADVLIPHGWWEQPEKLDGSLWVFHPWKLSEKPDGAPLPAANLHVIDLDLDGDHDVIMSSAHKYGVWWFENTGSGKEMVFHKIDDTVSQTHALLMVDLKGNGNPHLVTGKRFWAHNGSDPGEKEPVAMLTYEITREKGQPPKFVRREIGAGLDTGIGTQFEICDFNADGQLDVILSNKKGVNVLLQKPTQK</sequence>
<dbReference type="PROSITE" id="PS51257">
    <property type="entry name" value="PROKAR_LIPOPROTEIN"/>
    <property type="match status" value="1"/>
</dbReference>
<evidence type="ECO:0000313" key="3">
    <source>
        <dbReference type="Proteomes" id="UP000315349"/>
    </source>
</evidence>
<dbReference type="Proteomes" id="UP000315349">
    <property type="component" value="Chromosome"/>
</dbReference>
<dbReference type="Pfam" id="PF13517">
    <property type="entry name" value="FG-GAP_3"/>
    <property type="match status" value="1"/>
</dbReference>
<dbReference type="InterPro" id="IPR028994">
    <property type="entry name" value="Integrin_alpha_N"/>
</dbReference>
<dbReference type="InterPro" id="IPR013517">
    <property type="entry name" value="FG-GAP"/>
</dbReference>
<reference evidence="2 3" key="1">
    <citation type="submission" date="2019-02" db="EMBL/GenBank/DDBJ databases">
        <title>Deep-cultivation of Planctomycetes and their phenomic and genomic characterization uncovers novel biology.</title>
        <authorList>
            <person name="Wiegand S."/>
            <person name="Jogler M."/>
            <person name="Boedeker C."/>
            <person name="Pinto D."/>
            <person name="Vollmers J."/>
            <person name="Rivas-Marin E."/>
            <person name="Kohn T."/>
            <person name="Peeters S.H."/>
            <person name="Heuer A."/>
            <person name="Rast P."/>
            <person name="Oberbeckmann S."/>
            <person name="Bunk B."/>
            <person name="Jeske O."/>
            <person name="Meyerdierks A."/>
            <person name="Storesund J.E."/>
            <person name="Kallscheuer N."/>
            <person name="Luecker S."/>
            <person name="Lage O.M."/>
            <person name="Pohl T."/>
            <person name="Merkel B.J."/>
            <person name="Hornburger P."/>
            <person name="Mueller R.-W."/>
            <person name="Bruemmer F."/>
            <person name="Labrenz M."/>
            <person name="Spormann A.M."/>
            <person name="Op den Camp H."/>
            <person name="Overmann J."/>
            <person name="Amann R."/>
            <person name="Jetten M.S.M."/>
            <person name="Mascher T."/>
            <person name="Medema M.H."/>
            <person name="Devos D.P."/>
            <person name="Kaster A.-K."/>
            <person name="Ovreas L."/>
            <person name="Rohde M."/>
            <person name="Galperin M.Y."/>
            <person name="Jogler C."/>
        </authorList>
    </citation>
    <scope>NUCLEOTIDE SEQUENCE [LARGE SCALE GENOMIC DNA]</scope>
    <source>
        <strain evidence="2 3">Spb1</strain>
    </source>
</reference>
<accession>A0A518GPZ7</accession>